<dbReference type="EMBL" id="UFRQ01000003">
    <property type="protein sequence ID" value="SUT89152.1"/>
    <property type="molecule type" value="Genomic_DNA"/>
</dbReference>
<name>A0A380TNR7_9PAST</name>
<keyword evidence="7 10" id="KW-1133">Transmembrane helix</keyword>
<evidence type="ECO:0000256" key="10">
    <source>
        <dbReference type="SAM" id="Phobius"/>
    </source>
</evidence>
<feature type="domain" description="Type II secretion system protein GspF" evidence="11">
    <location>
        <begin position="63"/>
        <end position="185"/>
    </location>
</feature>
<evidence type="ECO:0000256" key="5">
    <source>
        <dbReference type="ARBA" id="ARBA00022519"/>
    </source>
</evidence>
<evidence type="ECO:0000256" key="2">
    <source>
        <dbReference type="ARBA" id="ARBA00005745"/>
    </source>
</evidence>
<dbReference type="AlphaFoldDB" id="A0A380TNR7"/>
<evidence type="ECO:0000313" key="12">
    <source>
        <dbReference type="EMBL" id="SUT89152.1"/>
    </source>
</evidence>
<accession>A0A380TNR7</accession>
<gene>
    <name evidence="12" type="primary">gspF</name>
    <name evidence="12" type="ORF">NCTC10801_00815</name>
</gene>
<dbReference type="GO" id="GO:0015628">
    <property type="term" value="P:protein secretion by the type II secretion system"/>
    <property type="evidence" value="ECO:0007669"/>
    <property type="project" value="TreeGrafter"/>
</dbReference>
<dbReference type="InterPro" id="IPR001992">
    <property type="entry name" value="T2SS_GspF/T4SS_PilC_CS"/>
</dbReference>
<keyword evidence="4" id="KW-1003">Cell membrane</keyword>
<evidence type="ECO:0000256" key="9">
    <source>
        <dbReference type="RuleBase" id="RU003923"/>
    </source>
</evidence>
<evidence type="ECO:0000256" key="8">
    <source>
        <dbReference type="ARBA" id="ARBA00023136"/>
    </source>
</evidence>
<comment type="similarity">
    <text evidence="2 9">Belongs to the GSP F family.</text>
</comment>
<keyword evidence="8 10" id="KW-0472">Membrane</keyword>
<dbReference type="GO" id="GO:0005886">
    <property type="term" value="C:plasma membrane"/>
    <property type="evidence" value="ECO:0007669"/>
    <property type="project" value="UniProtKB-SubCell"/>
</dbReference>
<dbReference type="InterPro" id="IPR018076">
    <property type="entry name" value="T2SS_GspF_dom"/>
</dbReference>
<evidence type="ECO:0000256" key="6">
    <source>
        <dbReference type="ARBA" id="ARBA00022692"/>
    </source>
</evidence>
<organism evidence="12 13">
    <name type="scientific">[Actinobacillus] rossii</name>
    <dbReference type="NCBI Taxonomy" id="123820"/>
    <lineage>
        <taxon>Bacteria</taxon>
        <taxon>Pseudomonadati</taxon>
        <taxon>Pseudomonadota</taxon>
        <taxon>Gammaproteobacteria</taxon>
        <taxon>Pasteurellales</taxon>
        <taxon>Pasteurellaceae</taxon>
    </lineage>
</organism>
<protein>
    <submittedName>
        <fullName evidence="12">Type II secretion system protein</fullName>
    </submittedName>
</protein>
<dbReference type="PRINTS" id="PR00812">
    <property type="entry name" value="BCTERIALGSPF"/>
</dbReference>
<keyword evidence="3 9" id="KW-0813">Transport</keyword>
<dbReference type="PROSITE" id="PS00874">
    <property type="entry name" value="T2SP_F"/>
    <property type="match status" value="1"/>
</dbReference>
<proteinExistence type="inferred from homology"/>
<dbReference type="PANTHER" id="PTHR30012:SF7">
    <property type="entry name" value="PROTEIN TRANSPORT PROTEIN HOFC HOMOLOG"/>
    <property type="match status" value="1"/>
</dbReference>
<dbReference type="PANTHER" id="PTHR30012">
    <property type="entry name" value="GENERAL SECRETION PATHWAY PROTEIN"/>
    <property type="match status" value="1"/>
</dbReference>
<sequence>MKLKLYRWKAQSRLNQTQKGILVAEDETQAKQELFNRGLQQIRLQQNWQLSYKPKNAEICDLLQQLATLLNAAVPLKTGLHILLKNCVNIQLNQWLRRCITDIESGLSFSQALENQSLFLSYQERQLIKVGEMTGKLATVCTQIAEHKQQALTLQRKIQKILLYPMIVLGISVILTALLLIFIVPQFAEMYGENQAKLPTFTRILLDLSHGLQYYFWHILALITLCILLLKYQLKHSAKLNHYKATLISAMPMLGNIVGLSRLIRFCHSLQLMLRSGIPLTQALHSFLPQKKSWQTEIKWQGDIILIQEVETILHWIAQGYAFSASVGTGLFPMQAQQMLQVGEQSGQLSQMLKHIADNYQQQLDHQIDLLSQMLEPLLMVIIGGLIGLIMLGMYLPIFNMGSLIQ</sequence>
<comment type="subcellular location">
    <subcellularLocation>
        <location evidence="1 9">Cell inner membrane</location>
        <topology evidence="1 9">Multi-pass membrane protein</topology>
    </subcellularLocation>
</comment>
<dbReference type="Gene3D" id="1.20.81.30">
    <property type="entry name" value="Type II secretion system (T2SS), domain F"/>
    <property type="match status" value="2"/>
</dbReference>
<feature type="transmembrane region" description="Helical" evidence="10">
    <location>
        <begin position="378"/>
        <end position="398"/>
    </location>
</feature>
<dbReference type="InterPro" id="IPR042094">
    <property type="entry name" value="T2SS_GspF_sf"/>
</dbReference>
<feature type="transmembrane region" description="Helical" evidence="10">
    <location>
        <begin position="215"/>
        <end position="234"/>
    </location>
</feature>
<evidence type="ECO:0000256" key="3">
    <source>
        <dbReference type="ARBA" id="ARBA00022448"/>
    </source>
</evidence>
<dbReference type="InterPro" id="IPR003004">
    <property type="entry name" value="GspF/PilC"/>
</dbReference>
<feature type="transmembrane region" description="Helical" evidence="10">
    <location>
        <begin position="161"/>
        <end position="184"/>
    </location>
</feature>
<feature type="domain" description="Type II secretion system protein GspF" evidence="11">
    <location>
        <begin position="266"/>
        <end position="397"/>
    </location>
</feature>
<dbReference type="Proteomes" id="UP000254649">
    <property type="component" value="Unassembled WGS sequence"/>
</dbReference>
<keyword evidence="6 9" id="KW-0812">Transmembrane</keyword>
<evidence type="ECO:0000256" key="1">
    <source>
        <dbReference type="ARBA" id="ARBA00004429"/>
    </source>
</evidence>
<evidence type="ECO:0000256" key="7">
    <source>
        <dbReference type="ARBA" id="ARBA00022989"/>
    </source>
</evidence>
<keyword evidence="5" id="KW-0997">Cell inner membrane</keyword>
<evidence type="ECO:0000259" key="11">
    <source>
        <dbReference type="Pfam" id="PF00482"/>
    </source>
</evidence>
<reference evidence="12 13" key="1">
    <citation type="submission" date="2018-06" db="EMBL/GenBank/DDBJ databases">
        <authorList>
            <consortium name="Pathogen Informatics"/>
            <person name="Doyle S."/>
        </authorList>
    </citation>
    <scope>NUCLEOTIDE SEQUENCE [LARGE SCALE GENOMIC DNA]</scope>
    <source>
        <strain evidence="12 13">NCTC10801</strain>
    </source>
</reference>
<evidence type="ECO:0000256" key="4">
    <source>
        <dbReference type="ARBA" id="ARBA00022475"/>
    </source>
</evidence>
<evidence type="ECO:0000313" key="13">
    <source>
        <dbReference type="Proteomes" id="UP000254649"/>
    </source>
</evidence>
<dbReference type="Pfam" id="PF00482">
    <property type="entry name" value="T2SSF"/>
    <property type="match status" value="2"/>
</dbReference>
<keyword evidence="13" id="KW-1185">Reference proteome</keyword>